<dbReference type="EMBL" id="JABANP010000070">
    <property type="protein sequence ID" value="KAF4691846.1"/>
    <property type="molecule type" value="Genomic_DNA"/>
</dbReference>
<reference evidence="2 3" key="1">
    <citation type="submission" date="2020-04" db="EMBL/GenBank/DDBJ databases">
        <title>Perkinsus olseni comparative genomics.</title>
        <authorList>
            <person name="Bogema D.R."/>
        </authorList>
    </citation>
    <scope>NUCLEOTIDE SEQUENCE [LARGE SCALE GENOMIC DNA]</scope>
    <source>
        <strain evidence="2">00978-12</strain>
    </source>
</reference>
<evidence type="ECO:0000313" key="3">
    <source>
        <dbReference type="Proteomes" id="UP000541610"/>
    </source>
</evidence>
<sequence length="194" mass="21984">MFVVALLSTLILEDSSAATLPLGPSGPYYHQLQADPYLCIGMDWLEPPQPRNHSEWVGIFTFKCDNFGTSEEVSDMIEFKRQEFDVNQPWLYFSWSLDEISKSLEALRAWMLEGRSCDVDLKYYDGDADVIVFNRRLQRVSFRLNGTLMTLDRGRCPNDTNVDISGLASSEGYDIGHWSDDSVASQVALVPPDK</sequence>
<keyword evidence="1" id="KW-0732">Signal</keyword>
<gene>
    <name evidence="2" type="ORF">FOZ60_014730</name>
</gene>
<evidence type="ECO:0000313" key="2">
    <source>
        <dbReference type="EMBL" id="KAF4691846.1"/>
    </source>
</evidence>
<dbReference type="Proteomes" id="UP000541610">
    <property type="component" value="Unassembled WGS sequence"/>
</dbReference>
<dbReference type="AlphaFoldDB" id="A0A7J6P7V3"/>
<evidence type="ECO:0000256" key="1">
    <source>
        <dbReference type="SAM" id="SignalP"/>
    </source>
</evidence>
<feature type="signal peptide" evidence="1">
    <location>
        <begin position="1"/>
        <end position="17"/>
    </location>
</feature>
<name>A0A7J6P7V3_PEROL</name>
<comment type="caution">
    <text evidence="2">The sequence shown here is derived from an EMBL/GenBank/DDBJ whole genome shotgun (WGS) entry which is preliminary data.</text>
</comment>
<feature type="chain" id="PRO_5029528190" evidence="1">
    <location>
        <begin position="18"/>
        <end position="194"/>
    </location>
</feature>
<accession>A0A7J6P7V3</accession>
<protein>
    <submittedName>
        <fullName evidence="2">Uncharacterized protein</fullName>
    </submittedName>
</protein>
<organism evidence="2 3">
    <name type="scientific">Perkinsus olseni</name>
    <name type="common">Perkinsus atlanticus</name>
    <dbReference type="NCBI Taxonomy" id="32597"/>
    <lineage>
        <taxon>Eukaryota</taxon>
        <taxon>Sar</taxon>
        <taxon>Alveolata</taxon>
        <taxon>Perkinsozoa</taxon>
        <taxon>Perkinsea</taxon>
        <taxon>Perkinsida</taxon>
        <taxon>Perkinsidae</taxon>
        <taxon>Perkinsus</taxon>
    </lineage>
</organism>
<proteinExistence type="predicted"/>